<name>A0A430B688_9ENTE</name>
<evidence type="ECO:0000313" key="1">
    <source>
        <dbReference type="EMBL" id="RSU15819.1"/>
    </source>
</evidence>
<accession>A0A430B688</accession>
<dbReference type="GeneID" id="95581674"/>
<dbReference type="RefSeq" id="WP_126792635.1">
    <property type="nucleotide sequence ID" value="NZ_CP060720.1"/>
</dbReference>
<dbReference type="Proteomes" id="UP000288028">
    <property type="component" value="Unassembled WGS sequence"/>
</dbReference>
<reference evidence="1 2" key="1">
    <citation type="submission" date="2017-05" db="EMBL/GenBank/DDBJ databases">
        <title>Vagococcus spp. assemblies.</title>
        <authorList>
            <person name="Gulvik C.A."/>
        </authorList>
    </citation>
    <scope>NUCLEOTIDE SEQUENCE [LARGE SCALE GENOMIC DNA]</scope>
    <source>
        <strain evidence="1 2">SS1714</strain>
    </source>
</reference>
<comment type="caution">
    <text evidence="1">The sequence shown here is derived from an EMBL/GenBank/DDBJ whole genome shotgun (WGS) entry which is preliminary data.</text>
</comment>
<evidence type="ECO:0000313" key="2">
    <source>
        <dbReference type="Proteomes" id="UP000288028"/>
    </source>
</evidence>
<sequence>METREVENIFDKLNLNETDYQIKFGEGLLMTMFLQNESEEGLVIAKHGEETEAGELIGIDRAERLSQSSVPLTLLTFPENQAGLKSLDSLSAWLDILERNIKGTRIDNDLMFDTMWTIETHKAINQLKLKK</sequence>
<gene>
    <name evidence="1" type="ORF">CBF28_05125</name>
</gene>
<keyword evidence="2" id="KW-1185">Reference proteome</keyword>
<proteinExistence type="predicted"/>
<dbReference type="OrthoDB" id="2735906at2"/>
<protein>
    <submittedName>
        <fullName evidence="1">Uncharacterized protein</fullName>
    </submittedName>
</protein>
<dbReference type="EMBL" id="NGKB01000004">
    <property type="protein sequence ID" value="RSU15819.1"/>
    <property type="molecule type" value="Genomic_DNA"/>
</dbReference>
<organism evidence="1 2">
    <name type="scientific">Vagococcus carniphilus</name>
    <dbReference type="NCBI Taxonomy" id="218144"/>
    <lineage>
        <taxon>Bacteria</taxon>
        <taxon>Bacillati</taxon>
        <taxon>Bacillota</taxon>
        <taxon>Bacilli</taxon>
        <taxon>Lactobacillales</taxon>
        <taxon>Enterococcaceae</taxon>
        <taxon>Vagococcus</taxon>
    </lineage>
</organism>
<dbReference type="AlphaFoldDB" id="A0A430B688"/>